<dbReference type="InterPro" id="IPR001753">
    <property type="entry name" value="Enoyl-CoA_hydra/iso"/>
</dbReference>
<dbReference type="Proteomes" id="UP000305539">
    <property type="component" value="Unassembled WGS sequence"/>
</dbReference>
<dbReference type="OrthoDB" id="9802362at2"/>
<dbReference type="Gene3D" id="3.90.226.10">
    <property type="entry name" value="2-enoyl-CoA Hydratase, Chain A, domain 1"/>
    <property type="match status" value="1"/>
</dbReference>
<accession>A0A4U1IFG7</accession>
<dbReference type="AlphaFoldDB" id="A0A4U1IFG7"/>
<dbReference type="Gene3D" id="6.20.390.30">
    <property type="match status" value="1"/>
</dbReference>
<keyword evidence="2" id="KW-1185">Reference proteome</keyword>
<dbReference type="EMBL" id="SWJE01000001">
    <property type="protein sequence ID" value="TKC92473.1"/>
    <property type="molecule type" value="Genomic_DNA"/>
</dbReference>
<dbReference type="InterPro" id="IPR029045">
    <property type="entry name" value="ClpP/crotonase-like_dom_sf"/>
</dbReference>
<dbReference type="GO" id="GO:0006635">
    <property type="term" value="P:fatty acid beta-oxidation"/>
    <property type="evidence" value="ECO:0007669"/>
    <property type="project" value="TreeGrafter"/>
</dbReference>
<dbReference type="SUPFAM" id="SSF52096">
    <property type="entry name" value="ClpP/crotonase"/>
    <property type="match status" value="1"/>
</dbReference>
<name>A0A4U1IFG7_9BURK</name>
<comment type="caution">
    <text evidence="1">The sequence shown here is derived from an EMBL/GenBank/DDBJ whole genome shotgun (WGS) entry which is preliminary data.</text>
</comment>
<reference evidence="1 2" key="1">
    <citation type="submission" date="2019-04" db="EMBL/GenBank/DDBJ databases">
        <title>Trinickia sp. 7GSK02, isolated from subtropical forest soil.</title>
        <authorList>
            <person name="Gao Z.-H."/>
            <person name="Qiu L.-H."/>
        </authorList>
    </citation>
    <scope>NUCLEOTIDE SEQUENCE [LARGE SCALE GENOMIC DNA]</scope>
    <source>
        <strain evidence="1 2">7GSK02</strain>
    </source>
</reference>
<evidence type="ECO:0000313" key="1">
    <source>
        <dbReference type="EMBL" id="TKC92473.1"/>
    </source>
</evidence>
<organism evidence="1 2">
    <name type="scientific">Trinickia terrae</name>
    <dbReference type="NCBI Taxonomy" id="2571161"/>
    <lineage>
        <taxon>Bacteria</taxon>
        <taxon>Pseudomonadati</taxon>
        <taxon>Pseudomonadota</taxon>
        <taxon>Betaproteobacteria</taxon>
        <taxon>Burkholderiales</taxon>
        <taxon>Burkholderiaceae</taxon>
        <taxon>Trinickia</taxon>
    </lineage>
</organism>
<evidence type="ECO:0000313" key="2">
    <source>
        <dbReference type="Proteomes" id="UP000305539"/>
    </source>
</evidence>
<dbReference type="Pfam" id="PF00378">
    <property type="entry name" value="ECH_1"/>
    <property type="match status" value="1"/>
</dbReference>
<gene>
    <name evidence="1" type="ORF">FAZ69_02005</name>
</gene>
<dbReference type="EC" id="4.2.1.17" evidence="1"/>
<dbReference type="PANTHER" id="PTHR11941">
    <property type="entry name" value="ENOYL-COA HYDRATASE-RELATED"/>
    <property type="match status" value="1"/>
</dbReference>
<dbReference type="NCBIfam" id="NF006452">
    <property type="entry name" value="PRK08788.1"/>
    <property type="match status" value="1"/>
</dbReference>
<dbReference type="GO" id="GO:0004300">
    <property type="term" value="F:enoyl-CoA hydratase activity"/>
    <property type="evidence" value="ECO:0007669"/>
    <property type="project" value="UniProtKB-EC"/>
</dbReference>
<dbReference type="PANTHER" id="PTHR11941:SF54">
    <property type="entry name" value="ENOYL-COA HYDRATASE, MITOCHONDRIAL"/>
    <property type="match status" value="1"/>
</dbReference>
<proteinExistence type="predicted"/>
<keyword evidence="1" id="KW-0456">Lyase</keyword>
<protein>
    <submittedName>
        <fullName evidence="1">Enoyl-CoA hydratase</fullName>
        <ecNumber evidence="1">4.2.1.17</ecNumber>
    </submittedName>
</protein>
<dbReference type="RefSeq" id="WP_136892255.1">
    <property type="nucleotide sequence ID" value="NZ_SWJE01000001.1"/>
</dbReference>
<sequence length="282" mass="30472">MHLGNHQSCRLFVEAGHLSQLAAHYEEGRNVMWMMLRARPGPYFSLALAQDILALARAARESLVPIDFWVTGSLTPETFSAGSDFGFFAAAIRSGQRERIAAYLQACVECVHAVASGFDTGAITIAMVEGAALGGGFAAALAHHFVLAQSDASLGFPEIACNLFPSMGGYVLAARKGGTRLAEELAGSGAVHAAEWHARHGLVDQLFSPGEGYLATRTFIDAMRPKLHGMRAMIRARQRMSQLTRAELAELTEDWIDAALAIGEQDLFCMERLALLQRLPEA</sequence>